<evidence type="ECO:0000313" key="1">
    <source>
        <dbReference type="EMBL" id="AFH64833.1"/>
    </source>
</evidence>
<gene>
    <name evidence="1" type="ORF">B2K_29735</name>
</gene>
<dbReference type="AlphaFoldDB" id="I0BR36"/>
<dbReference type="Proteomes" id="UP000007392">
    <property type="component" value="Chromosome"/>
</dbReference>
<dbReference type="EMBL" id="CP003422">
    <property type="protein sequence ID" value="AFH64833.1"/>
    <property type="molecule type" value="Genomic_DNA"/>
</dbReference>
<protein>
    <recommendedName>
        <fullName evidence="3">Beta-lactamase</fullName>
    </recommendedName>
</protein>
<dbReference type="HOGENOM" id="CLU_209118_0_0_9"/>
<organism evidence="1 2">
    <name type="scientific">Paenibacillus mucilaginosus K02</name>
    <dbReference type="NCBI Taxonomy" id="997761"/>
    <lineage>
        <taxon>Bacteria</taxon>
        <taxon>Bacillati</taxon>
        <taxon>Bacillota</taxon>
        <taxon>Bacilli</taxon>
        <taxon>Bacillales</taxon>
        <taxon>Paenibacillaceae</taxon>
        <taxon>Paenibacillus</taxon>
    </lineage>
</organism>
<evidence type="ECO:0000313" key="2">
    <source>
        <dbReference type="Proteomes" id="UP000007392"/>
    </source>
</evidence>
<name>I0BR36_9BACL</name>
<accession>I0BR36</accession>
<sequence>MRAYSALGDGGNLICCVPEKNLVAAIASAFIPHSRDRWTLMKEHILPAALD</sequence>
<reference evidence="1 2" key="1">
    <citation type="submission" date="2013-06" db="EMBL/GenBank/DDBJ databases">
        <title>Complete genome sequence of Paenibacillus mucilaginosus K02.</title>
        <authorList>
            <person name="Xiao B."/>
            <person name="Sun L."/>
            <person name="Xiao L."/>
            <person name="Lian B."/>
        </authorList>
    </citation>
    <scope>NUCLEOTIDE SEQUENCE [LARGE SCALE GENOMIC DNA]</scope>
    <source>
        <strain evidence="1 2">K02</strain>
    </source>
</reference>
<proteinExistence type="predicted"/>
<evidence type="ECO:0008006" key="3">
    <source>
        <dbReference type="Google" id="ProtNLM"/>
    </source>
</evidence>
<dbReference type="KEGG" id="pmw:B2K_29735"/>